<dbReference type="RefSeq" id="XP_020119371.1">
    <property type="nucleotide sequence ID" value="XM_020268033.1"/>
</dbReference>
<evidence type="ECO:0000313" key="4">
    <source>
        <dbReference type="EMBL" id="OKL59250.1"/>
    </source>
</evidence>
<evidence type="ECO:0000256" key="2">
    <source>
        <dbReference type="SAM" id="Phobius"/>
    </source>
</evidence>
<dbReference type="Pfam" id="PF24535">
    <property type="entry name" value="DUF7598"/>
    <property type="match status" value="1"/>
</dbReference>
<evidence type="ECO:0000313" key="5">
    <source>
        <dbReference type="Proteomes" id="UP000214365"/>
    </source>
</evidence>
<accession>A0A225AF95</accession>
<feature type="transmembrane region" description="Helical" evidence="2">
    <location>
        <begin position="126"/>
        <end position="148"/>
    </location>
</feature>
<evidence type="ECO:0000259" key="3">
    <source>
        <dbReference type="Pfam" id="PF24535"/>
    </source>
</evidence>
<keyword evidence="2" id="KW-0472">Membrane</keyword>
<dbReference type="OrthoDB" id="5327148at2759"/>
<evidence type="ECO:0000256" key="1">
    <source>
        <dbReference type="SAM" id="MobiDB-lite"/>
    </source>
</evidence>
<feature type="transmembrane region" description="Helical" evidence="2">
    <location>
        <begin position="21"/>
        <end position="41"/>
    </location>
</feature>
<feature type="transmembrane region" description="Helical" evidence="2">
    <location>
        <begin position="88"/>
        <end position="106"/>
    </location>
</feature>
<protein>
    <recommendedName>
        <fullName evidence="3">DUF7598 domain-containing protein</fullName>
    </recommendedName>
</protein>
<proteinExistence type="predicted"/>
<dbReference type="AlphaFoldDB" id="A0A225AF95"/>
<comment type="caution">
    <text evidence="4">The sequence shown here is derived from an EMBL/GenBank/DDBJ whole genome shotgun (WGS) entry which is preliminary data.</text>
</comment>
<organism evidence="4 5">
    <name type="scientific">Talaromyces atroroseus</name>
    <dbReference type="NCBI Taxonomy" id="1441469"/>
    <lineage>
        <taxon>Eukaryota</taxon>
        <taxon>Fungi</taxon>
        <taxon>Dikarya</taxon>
        <taxon>Ascomycota</taxon>
        <taxon>Pezizomycotina</taxon>
        <taxon>Eurotiomycetes</taxon>
        <taxon>Eurotiomycetidae</taxon>
        <taxon>Eurotiales</taxon>
        <taxon>Trichocomaceae</taxon>
        <taxon>Talaromyces</taxon>
        <taxon>Talaromyces sect. Trachyspermi</taxon>
    </lineage>
</organism>
<dbReference type="Proteomes" id="UP000214365">
    <property type="component" value="Unassembled WGS sequence"/>
</dbReference>
<dbReference type="InterPro" id="IPR056019">
    <property type="entry name" value="DUF7598"/>
</dbReference>
<feature type="region of interest" description="Disordered" evidence="1">
    <location>
        <begin position="216"/>
        <end position="250"/>
    </location>
</feature>
<dbReference type="STRING" id="1441469.A0A225AF95"/>
<feature type="transmembrane region" description="Helical" evidence="2">
    <location>
        <begin position="47"/>
        <end position="67"/>
    </location>
</feature>
<keyword evidence="2" id="KW-1133">Transmembrane helix</keyword>
<dbReference type="GeneID" id="31005487"/>
<name>A0A225AF95_TALAT</name>
<sequence>MANFFKALAGPGYVILNVIRGINIIVFLDTIAAGVVMLIKISMNNNFFFFEAVSHAITVIISIFLIVTELPVFEDFFIRFAPQLSKSATFVPLALIMIVMGVSLLGNLNNNDYSVDNMGLPSWRVVASAGIMAMTMGILNFMASFVFADTERSLTARHVRSHGAVADKVVDSNSSQRSFKLNTGQDGLPTYRQASVTRSAEQRSVPRFPLKVTISSSSEKTATATDPVSSSDVTRPDLAHHPAMQAANFV</sequence>
<reference evidence="4 5" key="1">
    <citation type="submission" date="2015-06" db="EMBL/GenBank/DDBJ databases">
        <title>Talaromyces atroroseus IBT 11181 draft genome.</title>
        <authorList>
            <person name="Rasmussen K.B."/>
            <person name="Rasmussen S."/>
            <person name="Petersen B."/>
            <person name="Sicheritz-Ponten T."/>
            <person name="Mortensen U.H."/>
            <person name="Thrane U."/>
        </authorList>
    </citation>
    <scope>NUCLEOTIDE SEQUENCE [LARGE SCALE GENOMIC DNA]</scope>
    <source>
        <strain evidence="4 5">IBT 11181</strain>
    </source>
</reference>
<feature type="domain" description="DUF7598" evidence="3">
    <location>
        <begin position="12"/>
        <end position="146"/>
    </location>
</feature>
<feature type="compositionally biased region" description="Polar residues" evidence="1">
    <location>
        <begin position="216"/>
        <end position="233"/>
    </location>
</feature>
<keyword evidence="2" id="KW-0812">Transmembrane</keyword>
<dbReference type="EMBL" id="LFMY01000008">
    <property type="protein sequence ID" value="OKL59250.1"/>
    <property type="molecule type" value="Genomic_DNA"/>
</dbReference>
<keyword evidence="5" id="KW-1185">Reference proteome</keyword>
<gene>
    <name evidence="4" type="ORF">UA08_05731</name>
</gene>